<dbReference type="Gene3D" id="1.20.5.4130">
    <property type="match status" value="1"/>
</dbReference>
<dbReference type="Pfam" id="PF23559">
    <property type="entry name" value="WHD_DRP"/>
    <property type="match status" value="1"/>
</dbReference>
<evidence type="ECO:0000259" key="10">
    <source>
        <dbReference type="Pfam" id="PF25019"/>
    </source>
</evidence>
<dbReference type="GO" id="GO:0005524">
    <property type="term" value="F:ATP binding"/>
    <property type="evidence" value="ECO:0007669"/>
    <property type="project" value="UniProtKB-KW"/>
</dbReference>
<gene>
    <name evidence="12" type="primary">LOC105045486</name>
</gene>
<organism evidence="11 12">
    <name type="scientific">Elaeis guineensis var. tenera</name>
    <name type="common">Oil palm</name>
    <dbReference type="NCBI Taxonomy" id="51953"/>
    <lineage>
        <taxon>Eukaryota</taxon>
        <taxon>Viridiplantae</taxon>
        <taxon>Streptophyta</taxon>
        <taxon>Embryophyta</taxon>
        <taxon>Tracheophyta</taxon>
        <taxon>Spermatophyta</taxon>
        <taxon>Magnoliopsida</taxon>
        <taxon>Liliopsida</taxon>
        <taxon>Arecaceae</taxon>
        <taxon>Arecoideae</taxon>
        <taxon>Cocoseae</taxon>
        <taxon>Elaeidinae</taxon>
        <taxon>Elaeis</taxon>
    </lineage>
</organism>
<evidence type="ECO:0000256" key="2">
    <source>
        <dbReference type="ARBA" id="ARBA00022614"/>
    </source>
</evidence>
<dbReference type="InterPro" id="IPR058922">
    <property type="entry name" value="WHD_DRP"/>
</dbReference>
<dbReference type="Gene3D" id="1.10.10.10">
    <property type="entry name" value="Winged helix-like DNA-binding domain superfamily/Winged helix DNA-binding domain"/>
    <property type="match status" value="1"/>
</dbReference>
<keyword evidence="6" id="KW-0067">ATP-binding</keyword>
<dbReference type="CDD" id="cd14798">
    <property type="entry name" value="RX-CC_like"/>
    <property type="match status" value="1"/>
</dbReference>
<reference evidence="12" key="1">
    <citation type="submission" date="2025-08" db="UniProtKB">
        <authorList>
            <consortium name="RefSeq"/>
        </authorList>
    </citation>
    <scope>IDENTIFICATION</scope>
</reference>
<dbReference type="PRINTS" id="PR00364">
    <property type="entry name" value="DISEASERSIST"/>
</dbReference>
<protein>
    <submittedName>
        <fullName evidence="12">Disease resistance protein RGA1</fullName>
    </submittedName>
</protein>
<dbReference type="SUPFAM" id="SSF52058">
    <property type="entry name" value="L domain-like"/>
    <property type="match status" value="2"/>
</dbReference>
<dbReference type="OrthoDB" id="2973320at2759"/>
<evidence type="ECO:0000313" key="12">
    <source>
        <dbReference type="RefSeq" id="XP_010922082.1"/>
    </source>
</evidence>
<dbReference type="Gene3D" id="3.40.50.300">
    <property type="entry name" value="P-loop containing nucleotide triphosphate hydrolases"/>
    <property type="match status" value="1"/>
</dbReference>
<dbReference type="Gene3D" id="3.80.10.10">
    <property type="entry name" value="Ribonuclease Inhibitor"/>
    <property type="match status" value="3"/>
</dbReference>
<dbReference type="Pfam" id="PF00931">
    <property type="entry name" value="NB-ARC"/>
    <property type="match status" value="1"/>
</dbReference>
<evidence type="ECO:0000259" key="9">
    <source>
        <dbReference type="Pfam" id="PF23559"/>
    </source>
</evidence>
<dbReference type="FunFam" id="1.10.10.10:FF:000322">
    <property type="entry name" value="Probable disease resistance protein At1g63360"/>
    <property type="match status" value="1"/>
</dbReference>
<keyword evidence="4" id="KW-0547">Nucleotide-binding</keyword>
<dbReference type="GO" id="GO:0002758">
    <property type="term" value="P:innate immune response-activating signaling pathway"/>
    <property type="evidence" value="ECO:0007669"/>
    <property type="project" value="UniProtKB-ARBA"/>
</dbReference>
<dbReference type="KEGG" id="egu:105045486"/>
<dbReference type="InterPro" id="IPR032675">
    <property type="entry name" value="LRR_dom_sf"/>
</dbReference>
<dbReference type="PANTHER" id="PTHR36766:SF40">
    <property type="entry name" value="DISEASE RESISTANCE PROTEIN RGA3"/>
    <property type="match status" value="1"/>
</dbReference>
<dbReference type="Proteomes" id="UP000504607">
    <property type="component" value="Chromosome 5"/>
</dbReference>
<dbReference type="InterPro" id="IPR002182">
    <property type="entry name" value="NB-ARC"/>
</dbReference>
<dbReference type="Pfam" id="PF25019">
    <property type="entry name" value="LRR_R13L1-DRL21"/>
    <property type="match status" value="1"/>
</dbReference>
<feature type="domain" description="R13L1/DRL21-like LRR repeat region" evidence="10">
    <location>
        <begin position="692"/>
        <end position="818"/>
    </location>
</feature>
<dbReference type="SUPFAM" id="SSF52540">
    <property type="entry name" value="P-loop containing nucleoside triphosphate hydrolases"/>
    <property type="match status" value="1"/>
</dbReference>
<dbReference type="Pfam" id="PF18052">
    <property type="entry name" value="Rx_N"/>
    <property type="match status" value="1"/>
</dbReference>
<evidence type="ECO:0000256" key="6">
    <source>
        <dbReference type="ARBA" id="ARBA00022840"/>
    </source>
</evidence>
<dbReference type="GeneID" id="105045486"/>
<dbReference type="AlphaFoldDB" id="A0A6I9R9F8"/>
<evidence type="ECO:0000256" key="3">
    <source>
        <dbReference type="ARBA" id="ARBA00022737"/>
    </source>
</evidence>
<dbReference type="InterPro" id="IPR036388">
    <property type="entry name" value="WH-like_DNA-bd_sf"/>
</dbReference>
<accession>A0A6I9R9F8</accession>
<evidence type="ECO:0000313" key="11">
    <source>
        <dbReference type="Proteomes" id="UP000504607"/>
    </source>
</evidence>
<sequence>MAGQLVLSAFVQVLFEKVTTAALNEFKLLRGVHKDLQNLSATLSTIQALLEDAEEKQFRNKSVRIWLAGLKEVAYDMDELLDFYAAEALQLKVKGEAQSHWKKQVSPYLNCLYWHKVSSKHKLAHTIESFQKRLDTLARERDVLGLQMLGGTSQLEISERPQTSSLVDDSNVFGREKDKEAIVRTLLTTSFTSRPSLSVLPIVGMGGLGKTTLTQLVYNDPRIKQCFPLRMWVCVSENFDEIKLTKETLESAVSGHFSASGYNSAYGYSSATTNMNLLQEDLYGKLKGKRFLLVLDDIWNEDPDKWHRYRNALIAGERGSKIIVTTQNRNVGRMMGGLNPYHLEHLSDADCWELFKNYAFVDGDSSLHPNLEEIGREIVKKLKGLPLAAKTLGSLLYSKLDEKVWINILKSEIWELPDKNNILPALKLSYKHLPPHLKQCFAFCSVFHKDYIFEKDKLVQIWMALGFIPSQGRKRLEDIGSSYFDELVSRSFFQPHKDNYVMHDAIHDLAQFISIGECHRLEDNARDKISEQTRHLSFSCTKSMSTLFEPFYKFEKLRTLLLLRGYQSKIGPIPKDFFLKLRFLRVLELRRRDIEELPNSIGNLIQLRYLGLSGTGIKTLPLSISRLYNLQTLKLKYCNALTELPKGLTNLINLRHLEASIRLTSEIARIGKLICLQELEEFVVRKDKGHRIKELKDMSELRGHLCIRNLENVVSGGEAREAKLNAKEYLTVLDLVWSDDRHVSSLDEHFDNKVLEGLQPHLEVKELTVMGYAGVTFPSWLGSPSFSCLQTIHLSKCRRCTVLPPLGQLPSLRYLDVAGVYGVVRIGQEFSGFPSLSELLLEDMLKLKEWSYPEDDESFPCLTSLEVVDCPELRKLPCLPPTLTRLRISETGLRNLPEVQSSNSRSLPSLSTLHIHECPNLGSLQQGLFAQQLRDLQELKITNCEKLELLPVQGFRPLIALKSLHIYNCPRLAPQGKEGWELLPRLLEDLQIISCSKLITPLLAELKNLPSLTHLKIAECTDLYNFPEDGLPVSLKFLRILDCENLQYLPSQLQELISLTVLVVSNCPQIPCLPVHDLPSALQELYIEGCPLLKERCQENGGHDWPKIAHIPKIQVDDEYVLSDGKGRRKRCSYYASIHC</sequence>
<keyword evidence="3" id="KW-0677">Repeat</keyword>
<dbReference type="InterPro" id="IPR038005">
    <property type="entry name" value="RX-like_CC"/>
</dbReference>
<keyword evidence="5" id="KW-0611">Plant defense</keyword>
<keyword evidence="2" id="KW-0433">Leucine-rich repeat</keyword>
<dbReference type="PANTHER" id="PTHR36766">
    <property type="entry name" value="PLANT BROAD-SPECTRUM MILDEW RESISTANCE PROTEIN RPW8"/>
    <property type="match status" value="1"/>
</dbReference>
<dbReference type="GO" id="GO:0043531">
    <property type="term" value="F:ADP binding"/>
    <property type="evidence" value="ECO:0007669"/>
    <property type="project" value="InterPro"/>
</dbReference>
<dbReference type="InterPro" id="IPR027417">
    <property type="entry name" value="P-loop_NTPase"/>
</dbReference>
<dbReference type="RefSeq" id="XP_010922082.1">
    <property type="nucleotide sequence ID" value="XM_010923780.3"/>
</dbReference>
<keyword evidence="11" id="KW-1185">Reference proteome</keyword>
<dbReference type="FunCoup" id="A0A6I9R9F8">
    <property type="interactions" value="661"/>
</dbReference>
<evidence type="ECO:0000259" key="7">
    <source>
        <dbReference type="Pfam" id="PF00931"/>
    </source>
</evidence>
<proteinExistence type="inferred from homology"/>
<dbReference type="InterPro" id="IPR041118">
    <property type="entry name" value="Rx_N"/>
</dbReference>
<evidence type="ECO:0000259" key="8">
    <source>
        <dbReference type="Pfam" id="PF18052"/>
    </source>
</evidence>
<feature type="domain" description="NB-ARC" evidence="7">
    <location>
        <begin position="176"/>
        <end position="361"/>
    </location>
</feature>
<dbReference type="InParanoid" id="A0A6I9R9F8"/>
<dbReference type="GO" id="GO:0009626">
    <property type="term" value="P:plant-type hypersensitive response"/>
    <property type="evidence" value="ECO:0007669"/>
    <property type="project" value="UniProtKB-ARBA"/>
</dbReference>
<comment type="similarity">
    <text evidence="1">Belongs to the disease resistance NB-LRR family.</text>
</comment>
<feature type="domain" description="Disease resistance N-terminal" evidence="8">
    <location>
        <begin position="10"/>
        <end position="100"/>
    </location>
</feature>
<feature type="domain" description="Disease resistance protein winged helix" evidence="9">
    <location>
        <begin position="446"/>
        <end position="510"/>
    </location>
</feature>
<dbReference type="GO" id="GO:0042742">
    <property type="term" value="P:defense response to bacterium"/>
    <property type="evidence" value="ECO:0007669"/>
    <property type="project" value="UniProtKB-ARBA"/>
</dbReference>
<evidence type="ECO:0000256" key="1">
    <source>
        <dbReference type="ARBA" id="ARBA00008894"/>
    </source>
</evidence>
<evidence type="ECO:0000256" key="4">
    <source>
        <dbReference type="ARBA" id="ARBA00022741"/>
    </source>
</evidence>
<name>A0A6I9R9F8_ELAGV</name>
<dbReference type="InterPro" id="IPR056789">
    <property type="entry name" value="LRR_R13L1-DRL21"/>
</dbReference>
<evidence type="ECO:0000256" key="5">
    <source>
        <dbReference type="ARBA" id="ARBA00022821"/>
    </source>
</evidence>